<accession>A0AAV1Y5J7</accession>
<protein>
    <submittedName>
        <fullName evidence="1">Uncharacterized protein</fullName>
    </submittedName>
</protein>
<dbReference type="EMBL" id="CAXHTB010000021">
    <property type="protein sequence ID" value="CAL0328591.1"/>
    <property type="molecule type" value="Genomic_DNA"/>
</dbReference>
<sequence>MLGFIKRDSWYGPYACTHYFHFIVIGQNHVSFLVTNLSQFLWKHYVFVQ</sequence>
<evidence type="ECO:0000313" key="1">
    <source>
        <dbReference type="EMBL" id="CAL0328591.1"/>
    </source>
</evidence>
<name>A0AAV1Y5J7_LUPLU</name>
<proteinExistence type="predicted"/>
<evidence type="ECO:0000313" key="2">
    <source>
        <dbReference type="Proteomes" id="UP001497480"/>
    </source>
</evidence>
<gene>
    <name evidence="1" type="ORF">LLUT_LOCUS29651</name>
</gene>
<reference evidence="1 2" key="1">
    <citation type="submission" date="2024-03" db="EMBL/GenBank/DDBJ databases">
        <authorList>
            <person name="Martinez-Hernandez J."/>
        </authorList>
    </citation>
    <scope>NUCLEOTIDE SEQUENCE [LARGE SCALE GENOMIC DNA]</scope>
</reference>
<dbReference type="AlphaFoldDB" id="A0AAV1Y5J7"/>
<keyword evidence="2" id="KW-1185">Reference proteome</keyword>
<organism evidence="1 2">
    <name type="scientific">Lupinus luteus</name>
    <name type="common">European yellow lupine</name>
    <dbReference type="NCBI Taxonomy" id="3873"/>
    <lineage>
        <taxon>Eukaryota</taxon>
        <taxon>Viridiplantae</taxon>
        <taxon>Streptophyta</taxon>
        <taxon>Embryophyta</taxon>
        <taxon>Tracheophyta</taxon>
        <taxon>Spermatophyta</taxon>
        <taxon>Magnoliopsida</taxon>
        <taxon>eudicotyledons</taxon>
        <taxon>Gunneridae</taxon>
        <taxon>Pentapetalae</taxon>
        <taxon>rosids</taxon>
        <taxon>fabids</taxon>
        <taxon>Fabales</taxon>
        <taxon>Fabaceae</taxon>
        <taxon>Papilionoideae</taxon>
        <taxon>50 kb inversion clade</taxon>
        <taxon>genistoids sensu lato</taxon>
        <taxon>core genistoids</taxon>
        <taxon>Genisteae</taxon>
        <taxon>Lupinus</taxon>
    </lineage>
</organism>
<comment type="caution">
    <text evidence="1">The sequence shown here is derived from an EMBL/GenBank/DDBJ whole genome shotgun (WGS) entry which is preliminary data.</text>
</comment>
<dbReference type="Proteomes" id="UP001497480">
    <property type="component" value="Unassembled WGS sequence"/>
</dbReference>